<dbReference type="InterPro" id="IPR006260">
    <property type="entry name" value="TonB/TolA_C"/>
</dbReference>
<evidence type="ECO:0000259" key="6">
    <source>
        <dbReference type="PROSITE" id="PS52015"/>
    </source>
</evidence>
<proteinExistence type="predicted"/>
<dbReference type="NCBIfam" id="TIGR01352">
    <property type="entry name" value="tonB_Cterm"/>
    <property type="match status" value="1"/>
</dbReference>
<evidence type="ECO:0000256" key="1">
    <source>
        <dbReference type="ARBA" id="ARBA00004167"/>
    </source>
</evidence>
<evidence type="ECO:0000256" key="3">
    <source>
        <dbReference type="ARBA" id="ARBA00022989"/>
    </source>
</evidence>
<dbReference type="GO" id="GO:0055085">
    <property type="term" value="P:transmembrane transport"/>
    <property type="evidence" value="ECO:0007669"/>
    <property type="project" value="InterPro"/>
</dbReference>
<dbReference type="SUPFAM" id="SSF74653">
    <property type="entry name" value="TolA/TonB C-terminal domain"/>
    <property type="match status" value="1"/>
</dbReference>
<dbReference type="InterPro" id="IPR008756">
    <property type="entry name" value="Peptidase_M56"/>
</dbReference>
<reference evidence="7" key="1">
    <citation type="journal article" date="2020" name="mSystems">
        <title>Genome- and Community-Level Interaction Insights into Carbon Utilization and Element Cycling Functions of Hydrothermarchaeota in Hydrothermal Sediment.</title>
        <authorList>
            <person name="Zhou Z."/>
            <person name="Liu Y."/>
            <person name="Xu W."/>
            <person name="Pan J."/>
            <person name="Luo Z.H."/>
            <person name="Li M."/>
        </authorList>
    </citation>
    <scope>NUCLEOTIDE SEQUENCE [LARGE SCALE GENOMIC DNA]</scope>
    <source>
        <strain evidence="7">HyVt-456</strain>
    </source>
</reference>
<keyword evidence="4 5" id="KW-0472">Membrane</keyword>
<feature type="domain" description="TonB C-terminal" evidence="6">
    <location>
        <begin position="275"/>
        <end position="366"/>
    </location>
</feature>
<comment type="subcellular location">
    <subcellularLocation>
        <location evidence="1">Membrane</location>
        <topology evidence="1">Single-pass membrane protein</topology>
    </subcellularLocation>
</comment>
<dbReference type="Pfam" id="PF03544">
    <property type="entry name" value="TonB_C"/>
    <property type="match status" value="1"/>
</dbReference>
<feature type="transmembrane region" description="Helical" evidence="5">
    <location>
        <begin position="243"/>
        <end position="263"/>
    </location>
</feature>
<protein>
    <submittedName>
        <fullName evidence="7">M56 family peptidase</fullName>
    </submittedName>
</protein>
<gene>
    <name evidence="7" type="ORF">ENJ10_11695</name>
</gene>
<evidence type="ECO:0000313" key="7">
    <source>
        <dbReference type="EMBL" id="HED11343.1"/>
    </source>
</evidence>
<dbReference type="PANTHER" id="PTHR34978:SF3">
    <property type="entry name" value="SLR0241 PROTEIN"/>
    <property type="match status" value="1"/>
</dbReference>
<dbReference type="CDD" id="cd07341">
    <property type="entry name" value="M56_BlaR1_MecR1_like"/>
    <property type="match status" value="1"/>
</dbReference>
<dbReference type="Proteomes" id="UP000886005">
    <property type="component" value="Unassembled WGS sequence"/>
</dbReference>
<dbReference type="PROSITE" id="PS52015">
    <property type="entry name" value="TONB_CTD"/>
    <property type="match status" value="1"/>
</dbReference>
<dbReference type="EMBL" id="DRLD01000326">
    <property type="protein sequence ID" value="HED11343.1"/>
    <property type="molecule type" value="Genomic_DNA"/>
</dbReference>
<dbReference type="PANTHER" id="PTHR34978">
    <property type="entry name" value="POSSIBLE SENSOR-TRANSDUCER PROTEIN BLAR"/>
    <property type="match status" value="1"/>
</dbReference>
<accession>A0A7V1LNQ6</accession>
<comment type="caution">
    <text evidence="7">The sequence shown here is derived from an EMBL/GenBank/DDBJ whole genome shotgun (WGS) entry which is preliminary data.</text>
</comment>
<dbReference type="Pfam" id="PF05569">
    <property type="entry name" value="Peptidase_M56"/>
    <property type="match status" value="1"/>
</dbReference>
<dbReference type="InterPro" id="IPR052173">
    <property type="entry name" value="Beta-lactam_resp_regulator"/>
</dbReference>
<keyword evidence="2 5" id="KW-0812">Transmembrane</keyword>
<sequence>KLFIPPFISLSGSTEPIWRTGNEFLVSALAPSSVPRGLTPGLPEATLLFWLGGITAFTLLALIRAGRIHAALRHYQPYRPEPWERELLHPDRVRLLQASGDDGPMLTGIFRPKIILPAHWQAMSLAQRRIILTHEISHLRGRDNIIILFTTLARVIYFFNPLVWLLCSRLHSSMEKSCDDATVRALSLSPRDYSGEILAISEKNREDVFSLSAALSFSRTHKNLKERMLYQLKRKERAMRKPLFYSMLIILTAAFVLAASQGLPSIKDRAVDFFDLSVKPRLTHKESPVYPELARKAGIEGRVTILVYLDETGRPIEAEVVKPVHKTLDEAAVNAALKCRFTPGEKDKKKVACKMAIPFDFLLAKK</sequence>
<evidence type="ECO:0000256" key="5">
    <source>
        <dbReference type="SAM" id="Phobius"/>
    </source>
</evidence>
<name>A0A7V1LNQ6_CALAY</name>
<dbReference type="AlphaFoldDB" id="A0A7V1LNQ6"/>
<feature type="transmembrane region" description="Helical" evidence="5">
    <location>
        <begin position="45"/>
        <end position="63"/>
    </location>
</feature>
<evidence type="ECO:0000256" key="4">
    <source>
        <dbReference type="ARBA" id="ARBA00023136"/>
    </source>
</evidence>
<evidence type="ECO:0000256" key="2">
    <source>
        <dbReference type="ARBA" id="ARBA00022692"/>
    </source>
</evidence>
<feature type="non-terminal residue" evidence="7">
    <location>
        <position position="1"/>
    </location>
</feature>
<dbReference type="InterPro" id="IPR037682">
    <property type="entry name" value="TonB_C"/>
</dbReference>
<keyword evidence="3 5" id="KW-1133">Transmembrane helix</keyword>
<dbReference type="Gene3D" id="3.30.1150.10">
    <property type="match status" value="1"/>
</dbReference>
<organism evidence="7">
    <name type="scientific">Caldithrix abyssi</name>
    <dbReference type="NCBI Taxonomy" id="187145"/>
    <lineage>
        <taxon>Bacteria</taxon>
        <taxon>Pseudomonadati</taxon>
        <taxon>Calditrichota</taxon>
        <taxon>Calditrichia</taxon>
        <taxon>Calditrichales</taxon>
        <taxon>Calditrichaceae</taxon>
        <taxon>Caldithrix</taxon>
    </lineage>
</organism>
<dbReference type="GO" id="GO:0016020">
    <property type="term" value="C:membrane"/>
    <property type="evidence" value="ECO:0007669"/>
    <property type="project" value="UniProtKB-SubCell"/>
</dbReference>